<gene>
    <name evidence="2" type="ORF">T11_7960</name>
</gene>
<accession>A0A0V1HA78</accession>
<sequence length="100" mass="11566">MSQISKSDRDNLDAKCAWDEKLTLLKLLRNPLDCEKILLNHIIISFVIIVIRMHRCQITNAAKINLVCLIRLEKVDELISNARWAKLIVCLCRLSVESQH</sequence>
<dbReference type="Proteomes" id="UP000055024">
    <property type="component" value="Unassembled WGS sequence"/>
</dbReference>
<name>A0A0V1HA78_9BILA</name>
<keyword evidence="1" id="KW-1133">Transmembrane helix</keyword>
<keyword evidence="1" id="KW-0812">Transmembrane</keyword>
<proteinExistence type="predicted"/>
<dbReference type="EMBL" id="JYDP01000104">
    <property type="protein sequence ID" value="KRZ07313.1"/>
    <property type="molecule type" value="Genomic_DNA"/>
</dbReference>
<comment type="caution">
    <text evidence="2">The sequence shown here is derived from an EMBL/GenBank/DDBJ whole genome shotgun (WGS) entry which is preliminary data.</text>
</comment>
<feature type="transmembrane region" description="Helical" evidence="1">
    <location>
        <begin position="37"/>
        <end position="54"/>
    </location>
</feature>
<keyword evidence="1" id="KW-0472">Membrane</keyword>
<reference evidence="2 3" key="1">
    <citation type="submission" date="2015-01" db="EMBL/GenBank/DDBJ databases">
        <title>Evolution of Trichinella species and genotypes.</title>
        <authorList>
            <person name="Korhonen P.K."/>
            <person name="Edoardo P."/>
            <person name="Giuseppe L.R."/>
            <person name="Gasser R.B."/>
        </authorList>
    </citation>
    <scope>NUCLEOTIDE SEQUENCE [LARGE SCALE GENOMIC DNA]</scope>
    <source>
        <strain evidence="2">ISS1029</strain>
    </source>
</reference>
<evidence type="ECO:0000313" key="3">
    <source>
        <dbReference type="Proteomes" id="UP000055024"/>
    </source>
</evidence>
<keyword evidence="3" id="KW-1185">Reference proteome</keyword>
<evidence type="ECO:0000256" key="1">
    <source>
        <dbReference type="SAM" id="Phobius"/>
    </source>
</evidence>
<protein>
    <submittedName>
        <fullName evidence="2">Uncharacterized protein</fullName>
    </submittedName>
</protein>
<organism evidence="2 3">
    <name type="scientific">Trichinella zimbabwensis</name>
    <dbReference type="NCBI Taxonomy" id="268475"/>
    <lineage>
        <taxon>Eukaryota</taxon>
        <taxon>Metazoa</taxon>
        <taxon>Ecdysozoa</taxon>
        <taxon>Nematoda</taxon>
        <taxon>Enoplea</taxon>
        <taxon>Dorylaimia</taxon>
        <taxon>Trichinellida</taxon>
        <taxon>Trichinellidae</taxon>
        <taxon>Trichinella</taxon>
    </lineage>
</organism>
<dbReference type="AlphaFoldDB" id="A0A0V1HA78"/>
<evidence type="ECO:0000313" key="2">
    <source>
        <dbReference type="EMBL" id="KRZ07313.1"/>
    </source>
</evidence>